<keyword evidence="4" id="KW-1185">Reference proteome</keyword>
<dbReference type="AlphaFoldDB" id="A0AAJ0BAY8"/>
<name>A0AAJ0BAY8_9PEZI</name>
<organism evidence="3 4">
    <name type="scientific">Echria macrotheca</name>
    <dbReference type="NCBI Taxonomy" id="438768"/>
    <lineage>
        <taxon>Eukaryota</taxon>
        <taxon>Fungi</taxon>
        <taxon>Dikarya</taxon>
        <taxon>Ascomycota</taxon>
        <taxon>Pezizomycotina</taxon>
        <taxon>Sordariomycetes</taxon>
        <taxon>Sordariomycetidae</taxon>
        <taxon>Sordariales</taxon>
        <taxon>Schizotheciaceae</taxon>
        <taxon>Echria</taxon>
    </lineage>
</organism>
<dbReference type="Pfam" id="PF26640">
    <property type="entry name" value="DUF8212"/>
    <property type="match status" value="1"/>
</dbReference>
<dbReference type="InterPro" id="IPR058525">
    <property type="entry name" value="DUF8212"/>
</dbReference>
<dbReference type="PANTHER" id="PTHR10622:SF10">
    <property type="entry name" value="HET DOMAIN-CONTAINING PROTEIN"/>
    <property type="match status" value="1"/>
</dbReference>
<accession>A0AAJ0BAY8</accession>
<evidence type="ECO:0000313" key="4">
    <source>
        <dbReference type="Proteomes" id="UP001239445"/>
    </source>
</evidence>
<sequence>MRLLNAKTLFFEEFLGADIPEYAILSHTWGAGEVTFTEMEARQAAIENNYSPNPKTSKKAGFIKIEKTAQRAICDGLKYVWVDTCCIDKTSSAELSEAINSMMDWYERAEVCYTHLADVPSGLDKAEQDEHFKKSRWFTRGWTLQELIAPPELVFLTADWVPIGNRADLADLISRITGVDDFLLTRKPVKNMAVRTRVYNLNPKSSQQVYWEAPPSVSLRAILKSTSIAHKMSWASKRDTTRVEDIAYCLLGIFDINMPLLYGEGSKAFLRLQEQILLSSDDQSLLAWSFLGYEMTEVSEQEASRGWGLASAALPKAPVLAVSPAYFEKCRGFKQVHADEITPPFSTMTNKGLRLQVPVSSDTGHPYMFLECQPDYAPAKVLAVPLCRLVDGTYRRLKTRRFLVDYRVLLRSKRVELYACPHYGYISPQRALEKDHEARVVLRSKTWVLQTVEVYATRNPYKWTAGSDILAIVKPPFPRTNQSYVFILFRRHSLADPSPTYYLAFITGERGTYSDPKWACGLIRCSGYTPSTEPGRTTPAVPKWDKLKSELEEAENASEYHARFMKLTEGPGSQAKSPSLPGVSFTLDTYTISATSETVFGKRMVCVDVTGG</sequence>
<evidence type="ECO:0000313" key="3">
    <source>
        <dbReference type="EMBL" id="KAK1753708.1"/>
    </source>
</evidence>
<gene>
    <name evidence="3" type="ORF">QBC47DRAFT_386979</name>
</gene>
<proteinExistence type="predicted"/>
<dbReference type="InterPro" id="IPR010730">
    <property type="entry name" value="HET"/>
</dbReference>
<comment type="caution">
    <text evidence="3">The sequence shown here is derived from an EMBL/GenBank/DDBJ whole genome shotgun (WGS) entry which is preliminary data.</text>
</comment>
<reference evidence="3" key="1">
    <citation type="submission" date="2023-06" db="EMBL/GenBank/DDBJ databases">
        <title>Genome-scale phylogeny and comparative genomics of the fungal order Sordariales.</title>
        <authorList>
            <consortium name="Lawrence Berkeley National Laboratory"/>
            <person name="Hensen N."/>
            <person name="Bonometti L."/>
            <person name="Westerberg I."/>
            <person name="Brannstrom I.O."/>
            <person name="Guillou S."/>
            <person name="Cros-Aarteil S."/>
            <person name="Calhoun S."/>
            <person name="Haridas S."/>
            <person name="Kuo A."/>
            <person name="Mondo S."/>
            <person name="Pangilinan J."/>
            <person name="Riley R."/>
            <person name="Labutti K."/>
            <person name="Andreopoulos B."/>
            <person name="Lipzen A."/>
            <person name="Chen C."/>
            <person name="Yanf M."/>
            <person name="Daum C."/>
            <person name="Ng V."/>
            <person name="Clum A."/>
            <person name="Steindorff A."/>
            <person name="Ohm R."/>
            <person name="Martin F."/>
            <person name="Silar P."/>
            <person name="Natvig D."/>
            <person name="Lalanne C."/>
            <person name="Gautier V."/>
            <person name="Ament-Velasquez S.L."/>
            <person name="Kruys A."/>
            <person name="Hutchinson M.I."/>
            <person name="Powell A.J."/>
            <person name="Barry K."/>
            <person name="Miller A.N."/>
            <person name="Grigoriev I.V."/>
            <person name="Debuchy R."/>
            <person name="Gladieux P."/>
            <person name="Thoren M.H."/>
            <person name="Johannesson H."/>
        </authorList>
    </citation>
    <scope>NUCLEOTIDE SEQUENCE</scope>
    <source>
        <strain evidence="3">PSN4</strain>
    </source>
</reference>
<feature type="domain" description="Heterokaryon incompatibility" evidence="1">
    <location>
        <begin position="22"/>
        <end position="117"/>
    </location>
</feature>
<protein>
    <submittedName>
        <fullName evidence="3">Heterokaryon incompatibility protein-domain-containing protein</fullName>
    </submittedName>
</protein>
<dbReference type="EMBL" id="MU839837">
    <property type="protein sequence ID" value="KAK1753708.1"/>
    <property type="molecule type" value="Genomic_DNA"/>
</dbReference>
<feature type="domain" description="DUF8212" evidence="2">
    <location>
        <begin position="267"/>
        <end position="356"/>
    </location>
</feature>
<dbReference type="PANTHER" id="PTHR10622">
    <property type="entry name" value="HET DOMAIN-CONTAINING PROTEIN"/>
    <property type="match status" value="1"/>
</dbReference>
<evidence type="ECO:0000259" key="1">
    <source>
        <dbReference type="Pfam" id="PF06985"/>
    </source>
</evidence>
<evidence type="ECO:0000259" key="2">
    <source>
        <dbReference type="Pfam" id="PF26640"/>
    </source>
</evidence>
<dbReference type="Proteomes" id="UP001239445">
    <property type="component" value="Unassembled WGS sequence"/>
</dbReference>
<dbReference type="Pfam" id="PF06985">
    <property type="entry name" value="HET"/>
    <property type="match status" value="1"/>
</dbReference>